<dbReference type="PANTHER" id="PTHR13140:SF845">
    <property type="entry name" value="MYOSIN-LIKE PROTEIN"/>
    <property type="match status" value="1"/>
</dbReference>
<dbReference type="GO" id="GO:0000146">
    <property type="term" value="F:microfilament motor activity"/>
    <property type="evidence" value="ECO:0007669"/>
    <property type="project" value="TreeGrafter"/>
</dbReference>
<gene>
    <name evidence="10" type="ORF">THAOC_06351</name>
</gene>
<feature type="compositionally biased region" description="Basic and acidic residues" evidence="8">
    <location>
        <begin position="522"/>
        <end position="542"/>
    </location>
</feature>
<dbReference type="Gene3D" id="1.20.5.190">
    <property type="match status" value="1"/>
</dbReference>
<keyword evidence="4 6" id="KW-0505">Motor protein</keyword>
<dbReference type="PROSITE" id="PS51456">
    <property type="entry name" value="MYOSIN_MOTOR"/>
    <property type="match status" value="1"/>
</dbReference>
<dbReference type="GO" id="GO:0016020">
    <property type="term" value="C:membrane"/>
    <property type="evidence" value="ECO:0007669"/>
    <property type="project" value="TreeGrafter"/>
</dbReference>
<feature type="compositionally biased region" description="Basic and acidic residues" evidence="8">
    <location>
        <begin position="565"/>
        <end position="597"/>
    </location>
</feature>
<evidence type="ECO:0000313" key="10">
    <source>
        <dbReference type="EMBL" id="EJK72149.1"/>
    </source>
</evidence>
<protein>
    <recommendedName>
        <fullName evidence="9">Myosin motor domain-containing protein</fullName>
    </recommendedName>
</protein>
<feature type="region of interest" description="Disordered" evidence="8">
    <location>
        <begin position="1019"/>
        <end position="1058"/>
    </location>
</feature>
<feature type="region of interest" description="Disordered" evidence="8">
    <location>
        <begin position="191"/>
        <end position="230"/>
    </location>
</feature>
<sequence length="1454" mass="161829">MAPQLVDLTSGGSASYEDPSSCVDYGGLDDLIGLPVLDSSTILEAVRVRYARGSIYTNTGPILLAVNPLRDMGGLYSDATREGYRARGEGRPVTSDGGPERRPLSPPSSPGVSEPAARTSLPPHVYATADDAYRAMRRGMETSVLLSSSPGGARADAPADQSILVSGESGAGKTVSTKIVLDYLAMLSGRAAGEEEEMRRRSLSPRGLGPRSPRGPERGGGRRGGTSIEETVLRSNPVLEAFGNARTVRNDNSSRFGKYIDVSFAASGRLDGAAIDTYLLEKVRLVRPSEGERNYHVFYQLLASAARDGCAAGPPVRTSASTDWALDGRRRARVGRDRPVGRAGGRRAPALREHGVRPVRRRRIGGLPAGQGPERGRGVPPPGGRRRRARGRADPPGHHRGGRDDTDPPGRRVEREVPRGAHEGHLRSDVRLRRFEDQRSRPTPGGGRRLARRQAGRAEGAHRRPRHIRLRDIREEQPRAALHQPNERDAPADVQPVRLQARAARVREGGHTLRLRSVRGQPGRDRPDPVRGPRQIRRESEPAVRVGPVQRPALRGTRGVRHGGLAREERGQAPGEQRRADRGERLQPAEGDREIRPEGGQGRARVSGVRERRLPVRVAARRPPRPDRGDESALHPLPQAQRRHATGPLRVGHGRRAARVRGVLEAVRVSRAGYPTRYTHETFSARYYVLGSGDRSSRDTEELVGAIAREVYRSSTEAEINSNVHGTSFPASLDDYDGRDFTARCALAGLQMGRTKVFLRRNTLDKLEALRSGVLSKSAVVIQRIVRGAVTRSYVTAMKDEMTGAAVVLQRAARNLARRRYYLGRDRVVISAATAIQSAARGWMTRTWFDRHPKTVKMRSWIPYREFEGMERDMETMKLERVVLETAVDATRSELEETRRNAEFMQTELTSRLRGYETNAERLKEELKAETEGKMRLKSSFEAEAKVSNDSIDRLKAEVETLKEMNRSLQENVAEAEDKRDEAARELGAIAVTNSQLAEEKQQLNDKVSDLEQRNESLVAASDELRDELRDATETASRVQSDLREEVESSRNELRARQTCHSEEMACLQSQLEKTRDEAAGERREKDSKIKELESSLMLCKKEMDVVSAKLRSTTDEHDESVQEFTAKVSHLERRNESFLAEIEVASKTNAALLNEVEEAKDSSKRQLDELRVAHADELNASKRHVDDLKTCHKDELARLREELVAARLEIDAAKAEAVGLASALRQSREENVSLKTCHAESVRKVESLTDGLEQEARASTALRNELQEIREHAKKVRTTLNEELESTNDELCRLKTSITDELKSRQEALSMARDQNGTLAKECNSLKQTNATMESRLKSLRENFEPLQSREDQTMEDMIELIQRECSLLISKSQIAQEENLAIARRLESTQGQSAVLEYKVEKLSRQASRFSHAFHTIGNDAEKVVGVVAEGDRCHKIEADRDLESGFEVTVI</sequence>
<feature type="coiled-coil region" evidence="7">
    <location>
        <begin position="1122"/>
        <end position="1291"/>
    </location>
</feature>
<dbReference type="PANTHER" id="PTHR13140">
    <property type="entry name" value="MYOSIN"/>
    <property type="match status" value="1"/>
</dbReference>
<feature type="compositionally biased region" description="Basic and acidic residues" evidence="8">
    <location>
        <begin position="624"/>
        <end position="633"/>
    </location>
</feature>
<feature type="compositionally biased region" description="Basic and acidic residues" evidence="8">
    <location>
        <begin position="1023"/>
        <end position="1033"/>
    </location>
</feature>
<dbReference type="InterPro" id="IPR001609">
    <property type="entry name" value="Myosin_head_motor_dom-like"/>
</dbReference>
<dbReference type="Pfam" id="PF00612">
    <property type="entry name" value="IQ"/>
    <property type="match status" value="1"/>
</dbReference>
<feature type="region of interest" description="Disordered" evidence="8">
    <location>
        <begin position="81"/>
        <end position="125"/>
    </location>
</feature>
<feature type="binding site" evidence="6">
    <location>
        <begin position="167"/>
        <end position="174"/>
    </location>
    <ligand>
        <name>ATP</name>
        <dbReference type="ChEBI" id="CHEBI:30616"/>
    </ligand>
</feature>
<evidence type="ECO:0000256" key="7">
    <source>
        <dbReference type="SAM" id="Coils"/>
    </source>
</evidence>
<dbReference type="InterPro" id="IPR036961">
    <property type="entry name" value="Kinesin_motor_dom_sf"/>
</dbReference>
<keyword evidence="5 6" id="KW-0009">Actin-binding</keyword>
<dbReference type="GO" id="GO:0007015">
    <property type="term" value="P:actin filament organization"/>
    <property type="evidence" value="ECO:0007669"/>
    <property type="project" value="TreeGrafter"/>
</dbReference>
<dbReference type="Pfam" id="PF00063">
    <property type="entry name" value="Myosin_head"/>
    <property type="match status" value="1"/>
</dbReference>
<evidence type="ECO:0000256" key="2">
    <source>
        <dbReference type="ARBA" id="ARBA00022840"/>
    </source>
</evidence>
<dbReference type="PROSITE" id="PS50096">
    <property type="entry name" value="IQ"/>
    <property type="match status" value="2"/>
</dbReference>
<keyword evidence="1 6" id="KW-0547">Nucleotide-binding</keyword>
<comment type="caution">
    <text evidence="6">Lacks conserved residue(s) required for the propagation of feature annotation.</text>
</comment>
<keyword evidence="3 6" id="KW-0518">Myosin</keyword>
<dbReference type="Gene3D" id="6.20.240.20">
    <property type="match status" value="1"/>
</dbReference>
<reference evidence="10 11" key="1">
    <citation type="journal article" date="2012" name="Genome Biol.">
        <title>Genome and low-iron response of an oceanic diatom adapted to chronic iron limitation.</title>
        <authorList>
            <person name="Lommer M."/>
            <person name="Specht M."/>
            <person name="Roy A.S."/>
            <person name="Kraemer L."/>
            <person name="Andreson R."/>
            <person name="Gutowska M.A."/>
            <person name="Wolf J."/>
            <person name="Bergner S.V."/>
            <person name="Schilhabel M.B."/>
            <person name="Klostermeier U.C."/>
            <person name="Beiko R.G."/>
            <person name="Rosenstiel P."/>
            <person name="Hippler M."/>
            <person name="Laroche J."/>
        </authorList>
    </citation>
    <scope>NUCLEOTIDE SEQUENCE [LARGE SCALE GENOMIC DNA]</scope>
    <source>
        <strain evidence="10 11">CCMP1005</strain>
    </source>
</reference>
<dbReference type="eggNOG" id="KOG0160">
    <property type="taxonomic scope" value="Eukaryota"/>
</dbReference>
<feature type="region of interest" description="Disordered" evidence="8">
    <location>
        <begin position="309"/>
        <end position="637"/>
    </location>
</feature>
<accession>K0T4V7</accession>
<evidence type="ECO:0000256" key="8">
    <source>
        <dbReference type="SAM" id="MobiDB-lite"/>
    </source>
</evidence>
<dbReference type="CDD" id="cd00124">
    <property type="entry name" value="MYSc"/>
    <property type="match status" value="1"/>
</dbReference>
<dbReference type="SMART" id="SM00015">
    <property type="entry name" value="IQ"/>
    <property type="match status" value="3"/>
</dbReference>
<dbReference type="GO" id="GO:0016459">
    <property type="term" value="C:myosin complex"/>
    <property type="evidence" value="ECO:0007669"/>
    <property type="project" value="UniProtKB-KW"/>
</dbReference>
<keyword evidence="11" id="KW-1185">Reference proteome</keyword>
<evidence type="ECO:0000256" key="4">
    <source>
        <dbReference type="ARBA" id="ARBA00023175"/>
    </source>
</evidence>
<proteinExistence type="inferred from homology"/>
<dbReference type="SMART" id="SM00242">
    <property type="entry name" value="MYSc"/>
    <property type="match status" value="1"/>
</dbReference>
<feature type="compositionally biased region" description="Basic and acidic residues" evidence="8">
    <location>
        <begin position="81"/>
        <end position="90"/>
    </location>
</feature>
<dbReference type="Gene3D" id="3.40.850.10">
    <property type="entry name" value="Kinesin motor domain"/>
    <property type="match status" value="1"/>
</dbReference>
<dbReference type="SUPFAM" id="SSF52540">
    <property type="entry name" value="P-loop containing nucleoside triphosphate hydrolases"/>
    <property type="match status" value="2"/>
</dbReference>
<evidence type="ECO:0000256" key="1">
    <source>
        <dbReference type="ARBA" id="ARBA00022741"/>
    </source>
</evidence>
<organism evidence="10 11">
    <name type="scientific">Thalassiosira oceanica</name>
    <name type="common">Marine diatom</name>
    <dbReference type="NCBI Taxonomy" id="159749"/>
    <lineage>
        <taxon>Eukaryota</taxon>
        <taxon>Sar</taxon>
        <taxon>Stramenopiles</taxon>
        <taxon>Ochrophyta</taxon>
        <taxon>Bacillariophyta</taxon>
        <taxon>Coscinodiscophyceae</taxon>
        <taxon>Thalassiosirophycidae</taxon>
        <taxon>Thalassiosirales</taxon>
        <taxon>Thalassiosiraceae</taxon>
        <taxon>Thalassiosira</taxon>
    </lineage>
</organism>
<dbReference type="GO" id="GO:0051015">
    <property type="term" value="F:actin filament binding"/>
    <property type="evidence" value="ECO:0007669"/>
    <property type="project" value="TreeGrafter"/>
</dbReference>
<dbReference type="GO" id="GO:0005524">
    <property type="term" value="F:ATP binding"/>
    <property type="evidence" value="ECO:0007669"/>
    <property type="project" value="UniProtKB-UniRule"/>
</dbReference>
<evidence type="ECO:0000259" key="9">
    <source>
        <dbReference type="PROSITE" id="PS51456"/>
    </source>
</evidence>
<evidence type="ECO:0000256" key="5">
    <source>
        <dbReference type="ARBA" id="ARBA00023203"/>
    </source>
</evidence>
<keyword evidence="2 6" id="KW-0067">ATP-binding</keyword>
<dbReference type="Proteomes" id="UP000266841">
    <property type="component" value="Unassembled WGS sequence"/>
</dbReference>
<dbReference type="GO" id="GO:0005737">
    <property type="term" value="C:cytoplasm"/>
    <property type="evidence" value="ECO:0007669"/>
    <property type="project" value="TreeGrafter"/>
</dbReference>
<feature type="compositionally biased region" description="Basic and acidic residues" evidence="8">
    <location>
        <begin position="326"/>
        <end position="340"/>
    </location>
</feature>
<feature type="domain" description="Myosin motor" evidence="9">
    <location>
        <begin position="26"/>
        <end position="305"/>
    </location>
</feature>
<dbReference type="OMA" id="HSEEMAC"/>
<dbReference type="EMBL" id="AGNL01006296">
    <property type="protein sequence ID" value="EJK72149.1"/>
    <property type="molecule type" value="Genomic_DNA"/>
</dbReference>
<evidence type="ECO:0000313" key="11">
    <source>
        <dbReference type="Proteomes" id="UP000266841"/>
    </source>
</evidence>
<comment type="caution">
    <text evidence="10">The sequence shown here is derived from an EMBL/GenBank/DDBJ whole genome shotgun (WGS) entry which is preliminary data.</text>
</comment>
<feature type="compositionally biased region" description="Basic and acidic residues" evidence="8">
    <location>
        <begin position="391"/>
        <end position="440"/>
    </location>
</feature>
<comment type="similarity">
    <text evidence="6">Belongs to the TRAFAC class myosin-kinesin ATPase superfamily. Myosin family.</text>
</comment>
<evidence type="ECO:0000256" key="3">
    <source>
        <dbReference type="ARBA" id="ARBA00023123"/>
    </source>
</evidence>
<feature type="compositionally biased region" description="Basic and acidic residues" evidence="8">
    <location>
        <begin position="1041"/>
        <end position="1058"/>
    </location>
</feature>
<dbReference type="InterPro" id="IPR027417">
    <property type="entry name" value="P-loop_NTPase"/>
</dbReference>
<keyword evidence="7" id="KW-0175">Coiled coil</keyword>
<evidence type="ECO:0000256" key="6">
    <source>
        <dbReference type="PROSITE-ProRule" id="PRU00782"/>
    </source>
</evidence>
<name>K0T4V7_THAOC</name>
<dbReference type="InterPro" id="IPR000048">
    <property type="entry name" value="IQ_motif_EF-hand-BS"/>
</dbReference>